<evidence type="ECO:0008006" key="4">
    <source>
        <dbReference type="Google" id="ProtNLM"/>
    </source>
</evidence>
<feature type="transmembrane region" description="Helical" evidence="1">
    <location>
        <begin position="166"/>
        <end position="182"/>
    </location>
</feature>
<dbReference type="RefSeq" id="WP_211338041.1">
    <property type="nucleotide sequence ID" value="NZ_RAPN01000001.1"/>
</dbReference>
<dbReference type="EMBL" id="RAPN01000001">
    <property type="protein sequence ID" value="RKD91971.1"/>
    <property type="molecule type" value="Genomic_DNA"/>
</dbReference>
<sequence>MKTYYNKLFPILIVSITFTSVNQWSKIEIGNTAVTMALSLFVIILCVFYFKQYFKSFSNLKYLTLKLYFAWLVISVIRGCIIAENYWEWKQLMSASLALSLPILIFPFDNPMLLHRVLNKWFIYATIAFFAVFIWITGRDAKHYYLGPMLLVACFIPALKPKWQIVFLFCIILMLIGDFGARSQVIKSALAILFSLFFLLRKFISNRLLKVSHWLFYILPILLLYFGISGKFNVFEDLSKDNKYVSKKVVNGKVVKENLAGDTRTFIYYEVISSAIKHNYVIFGRTPARGNDSKQFGEKIAEELKTDKQERHSNEVCFPNVFTWLGLIGMLLYCSMYLTSSYLAVYRSNNIYTMIIGVFIAFHFAFGWIEDFNRFDISNISLWMAIAIGYSNKFRSMSNREFKIWIKTIFATRRPKAKLVFLWSLTKGDQIKSVSNH</sequence>
<feature type="transmembrane region" description="Helical" evidence="1">
    <location>
        <begin position="211"/>
        <end position="228"/>
    </location>
</feature>
<dbReference type="Proteomes" id="UP000283387">
    <property type="component" value="Unassembled WGS sequence"/>
</dbReference>
<keyword evidence="1" id="KW-0812">Transmembrane</keyword>
<feature type="transmembrane region" description="Helical" evidence="1">
    <location>
        <begin position="92"/>
        <end position="109"/>
    </location>
</feature>
<feature type="transmembrane region" description="Helical" evidence="1">
    <location>
        <begin position="33"/>
        <end position="50"/>
    </location>
</feature>
<keyword evidence="3" id="KW-1185">Reference proteome</keyword>
<feature type="transmembrane region" description="Helical" evidence="1">
    <location>
        <begin position="351"/>
        <end position="369"/>
    </location>
</feature>
<evidence type="ECO:0000313" key="2">
    <source>
        <dbReference type="EMBL" id="RKD91971.1"/>
    </source>
</evidence>
<accession>A0A419W928</accession>
<evidence type="ECO:0000256" key="1">
    <source>
        <dbReference type="SAM" id="Phobius"/>
    </source>
</evidence>
<comment type="caution">
    <text evidence="2">The sequence shown here is derived from an EMBL/GenBank/DDBJ whole genome shotgun (WGS) entry which is preliminary data.</text>
</comment>
<organism evidence="2 3">
    <name type="scientific">Mangrovibacterium diazotrophicum</name>
    <dbReference type="NCBI Taxonomy" id="1261403"/>
    <lineage>
        <taxon>Bacteria</taxon>
        <taxon>Pseudomonadati</taxon>
        <taxon>Bacteroidota</taxon>
        <taxon>Bacteroidia</taxon>
        <taxon>Marinilabiliales</taxon>
        <taxon>Prolixibacteraceae</taxon>
        <taxon>Mangrovibacterium</taxon>
    </lineage>
</organism>
<proteinExistence type="predicted"/>
<feature type="transmembrane region" description="Helical" evidence="1">
    <location>
        <begin position="121"/>
        <end position="137"/>
    </location>
</feature>
<gene>
    <name evidence="2" type="ORF">BC643_2340</name>
</gene>
<reference evidence="2 3" key="1">
    <citation type="submission" date="2018-09" db="EMBL/GenBank/DDBJ databases">
        <title>Genomic Encyclopedia of Archaeal and Bacterial Type Strains, Phase II (KMG-II): from individual species to whole genera.</title>
        <authorList>
            <person name="Goeker M."/>
        </authorList>
    </citation>
    <scope>NUCLEOTIDE SEQUENCE [LARGE SCALE GENOMIC DNA]</scope>
    <source>
        <strain evidence="2 3">DSM 27148</strain>
    </source>
</reference>
<feature type="transmembrane region" description="Helical" evidence="1">
    <location>
        <begin position="188"/>
        <end position="204"/>
    </location>
</feature>
<keyword evidence="1" id="KW-0472">Membrane</keyword>
<evidence type="ECO:0000313" key="3">
    <source>
        <dbReference type="Proteomes" id="UP000283387"/>
    </source>
</evidence>
<keyword evidence="1" id="KW-1133">Transmembrane helix</keyword>
<protein>
    <recommendedName>
        <fullName evidence="4">O-antigen ligase-like membrane protein</fullName>
    </recommendedName>
</protein>
<dbReference type="AlphaFoldDB" id="A0A419W928"/>
<feature type="transmembrane region" description="Helical" evidence="1">
    <location>
        <begin position="321"/>
        <end position="339"/>
    </location>
</feature>
<name>A0A419W928_9BACT</name>
<feature type="transmembrane region" description="Helical" evidence="1">
    <location>
        <begin position="62"/>
        <end position="86"/>
    </location>
</feature>